<dbReference type="InterPro" id="IPR051130">
    <property type="entry name" value="Mito_struct-func_regulator"/>
</dbReference>
<name>A0A0U5GD11_ASPCI</name>
<dbReference type="InterPro" id="IPR005197">
    <property type="entry name" value="Glyco_hydro_71"/>
</dbReference>
<reference evidence="3" key="1">
    <citation type="journal article" date="2016" name="Genome Announc.">
        <title>Draft genome sequences of fungus Aspergillus calidoustus.</title>
        <authorList>
            <person name="Horn F."/>
            <person name="Linde J."/>
            <person name="Mattern D.J."/>
            <person name="Walther G."/>
            <person name="Guthke R."/>
            <person name="Scherlach K."/>
            <person name="Martin K."/>
            <person name="Brakhage A.A."/>
            <person name="Petzke L."/>
            <person name="Valiante V."/>
        </authorList>
    </citation>
    <scope>NUCLEOTIDE SEQUENCE [LARGE SCALE GENOMIC DNA]</scope>
    <source>
        <strain evidence="3">SF006504</strain>
    </source>
</reference>
<evidence type="ECO:0000256" key="1">
    <source>
        <dbReference type="SAM" id="SignalP"/>
    </source>
</evidence>
<keyword evidence="3" id="KW-1185">Reference proteome</keyword>
<dbReference type="CDD" id="cd11577">
    <property type="entry name" value="GH71"/>
    <property type="match status" value="1"/>
</dbReference>
<dbReference type="EMBL" id="CDMC01000011">
    <property type="protein sequence ID" value="CEL08504.1"/>
    <property type="molecule type" value="Genomic_DNA"/>
</dbReference>
<dbReference type="AlphaFoldDB" id="A0A0U5GD11"/>
<gene>
    <name evidence="2" type="ORF">ASPCAL11653</name>
</gene>
<dbReference type="Pfam" id="PF03659">
    <property type="entry name" value="Glyco_hydro_71"/>
    <property type="match status" value="1"/>
</dbReference>
<proteinExistence type="predicted"/>
<keyword evidence="1" id="KW-0732">Signal</keyword>
<dbReference type="GO" id="GO:0051118">
    <property type="term" value="F:glucan endo-1,3-alpha-glucosidase activity"/>
    <property type="evidence" value="ECO:0007669"/>
    <property type="project" value="InterPro"/>
</dbReference>
<dbReference type="Gene3D" id="3.20.20.80">
    <property type="entry name" value="Glycosidases"/>
    <property type="match status" value="1"/>
</dbReference>
<dbReference type="OMA" id="DGHWPQD"/>
<dbReference type="PANTHER" id="PTHR43173:SF33">
    <property type="entry name" value="ASCUS WALL ENDO-1,3-ALPHA-GLUCANASE-RELATED"/>
    <property type="match status" value="1"/>
</dbReference>
<dbReference type="Proteomes" id="UP000054771">
    <property type="component" value="Unassembled WGS sequence"/>
</dbReference>
<dbReference type="PANTHER" id="PTHR43173">
    <property type="entry name" value="ABC1 FAMILY PROTEIN"/>
    <property type="match status" value="1"/>
</dbReference>
<organism evidence="2 3">
    <name type="scientific">Aspergillus calidoustus</name>
    <dbReference type="NCBI Taxonomy" id="454130"/>
    <lineage>
        <taxon>Eukaryota</taxon>
        <taxon>Fungi</taxon>
        <taxon>Dikarya</taxon>
        <taxon>Ascomycota</taxon>
        <taxon>Pezizomycotina</taxon>
        <taxon>Eurotiomycetes</taxon>
        <taxon>Eurotiomycetidae</taxon>
        <taxon>Eurotiales</taxon>
        <taxon>Aspergillaceae</taxon>
        <taxon>Aspergillus</taxon>
        <taxon>Aspergillus subgen. Nidulantes</taxon>
    </lineage>
</organism>
<accession>A0A0U5GD11</accession>
<evidence type="ECO:0000313" key="2">
    <source>
        <dbReference type="EMBL" id="CEL08504.1"/>
    </source>
</evidence>
<evidence type="ECO:0000313" key="3">
    <source>
        <dbReference type="Proteomes" id="UP000054771"/>
    </source>
</evidence>
<dbReference type="STRING" id="454130.A0A0U5GD11"/>
<feature type="signal peptide" evidence="1">
    <location>
        <begin position="1"/>
        <end position="42"/>
    </location>
</feature>
<dbReference type="OrthoDB" id="1046782at2759"/>
<sequence length="531" mass="58460">MSRSQTSSWTRTPAPTPLWTHLRSLPLLTLLLSSLFSQRSQSKAVFAHFMVANTKNYTISTWKTDILLAQSASIDAFALNTGYGMPHTARALADAFAAAEQLNFKLLFSLDYSGDGFWPKDRVMDLLAEYTPREAYFRHTDGRALVTTFEGFQAAGDWGEIKRVVANRTASASANATANATGADTAQGNGCCFFIPDWTSVGPRRAASVPAIDGLMSWDAWPSGTQPMNTTEDHDWMSVLNGRPYIMPVSPWFYTNLKRFGKNWVWRGDDLWYDRWQQVLELDPEYVEILTWNDYGESHYIGPLVEGAIGILGDAGAPFDYVRDMPHDGWRVTLPYLIAQFKAGDEEEREDVEIEEEVLSVWYRLSHADACGDGKTTGNTESQHQTLMEPGEVLEDKVFYSALLEAAADVRVSIGGDNRSVAWTDVPSSGRGVYHGSVAMGQRTGEVVVTLERDGEFLAQMKGRSIDKECPGNLTNWNAWVGNATGVKQNRPSGDGSGGGDDESASVLAVQAWIGGMMMGLALTVLFSTCT</sequence>
<feature type="chain" id="PRO_5006857755" evidence="1">
    <location>
        <begin position="43"/>
        <end position="531"/>
    </location>
</feature>
<protein>
    <submittedName>
        <fullName evidence="2">Uncharacterized protein</fullName>
    </submittedName>
</protein>